<protein>
    <submittedName>
        <fullName evidence="1">Uncharacterized protein</fullName>
    </submittedName>
</protein>
<name>A0A936ZTT7_9FLAO</name>
<organism evidence="1 2">
    <name type="scientific">Aquimarina mytili</name>
    <dbReference type="NCBI Taxonomy" id="874423"/>
    <lineage>
        <taxon>Bacteria</taxon>
        <taxon>Pseudomonadati</taxon>
        <taxon>Bacteroidota</taxon>
        <taxon>Flavobacteriia</taxon>
        <taxon>Flavobacteriales</taxon>
        <taxon>Flavobacteriaceae</taxon>
        <taxon>Aquimarina</taxon>
    </lineage>
</organism>
<sequence length="95" mass="10705">MKSYRHIIALVFLALFCIIELADIHMLSHDTADDTDCQICLLSSEKQNDGFIGTQVIEVPCIIVIPADIVRSNYEQNYFDSQINYSLQNKAPPTA</sequence>
<dbReference type="Proteomes" id="UP000651057">
    <property type="component" value="Unassembled WGS sequence"/>
</dbReference>
<comment type="caution">
    <text evidence="1">The sequence shown here is derived from an EMBL/GenBank/DDBJ whole genome shotgun (WGS) entry which is preliminary data.</text>
</comment>
<evidence type="ECO:0000313" key="1">
    <source>
        <dbReference type="EMBL" id="MBL0685439.1"/>
    </source>
</evidence>
<accession>A0A936ZTT7</accession>
<dbReference type="RefSeq" id="WP_201923534.1">
    <property type="nucleotide sequence ID" value="NZ_BAABAX010000002.1"/>
</dbReference>
<gene>
    <name evidence="1" type="ORF">JJQ60_18030</name>
</gene>
<dbReference type="AlphaFoldDB" id="A0A936ZTT7"/>
<evidence type="ECO:0000313" key="2">
    <source>
        <dbReference type="Proteomes" id="UP000651057"/>
    </source>
</evidence>
<dbReference type="EMBL" id="JAERQJ010000008">
    <property type="protein sequence ID" value="MBL0685439.1"/>
    <property type="molecule type" value="Genomic_DNA"/>
</dbReference>
<keyword evidence="2" id="KW-1185">Reference proteome</keyword>
<reference evidence="1" key="1">
    <citation type="submission" date="2021-01" db="EMBL/GenBank/DDBJ databases">
        <authorList>
            <person name="Zhong Y.L."/>
        </authorList>
    </citation>
    <scope>NUCLEOTIDE SEQUENCE</scope>
    <source>
        <strain evidence="1">KCTC 23302</strain>
    </source>
</reference>
<proteinExistence type="predicted"/>